<sequence>MIVCVRGALLTETLISLHI</sequence>
<organism evidence="1 5">
    <name type="scientific">Cannabis sativa</name>
    <name type="common">Hemp</name>
    <name type="synonym">Marijuana</name>
    <dbReference type="NCBI Taxonomy" id="3483"/>
    <lineage>
        <taxon>Eukaryota</taxon>
        <taxon>Viridiplantae</taxon>
        <taxon>Streptophyta</taxon>
        <taxon>Embryophyta</taxon>
        <taxon>Tracheophyta</taxon>
        <taxon>Spermatophyta</taxon>
        <taxon>Magnoliopsida</taxon>
        <taxon>eudicotyledons</taxon>
        <taxon>Gunneridae</taxon>
        <taxon>Pentapetalae</taxon>
        <taxon>rosids</taxon>
        <taxon>fabids</taxon>
        <taxon>Rosales</taxon>
        <taxon>Cannabaceae</taxon>
        <taxon>Cannabis</taxon>
    </lineage>
</organism>
<reference evidence="4 5" key="1">
    <citation type="journal article" date="2020" name="bioRxiv">
        <title>Sequence and annotation of 42 cannabis genomes reveals extensive copy number variation in cannabinoid synthesis and pathogen resistance genes.</title>
        <authorList>
            <person name="Mckernan K.J."/>
            <person name="Helbert Y."/>
            <person name="Kane L.T."/>
            <person name="Ebling H."/>
            <person name="Zhang L."/>
            <person name="Liu B."/>
            <person name="Eaton Z."/>
            <person name="Mclaughlin S."/>
            <person name="Kingan S."/>
            <person name="Baybayan P."/>
            <person name="Concepcion G."/>
            <person name="Jordan M."/>
            <person name="Riva A."/>
            <person name="Barbazuk W."/>
            <person name="Harkins T."/>
        </authorList>
    </citation>
    <scope>NUCLEOTIDE SEQUENCE [LARGE SCALE GENOMIC DNA]</scope>
    <source>
        <strain evidence="4 5">cv. Jamaican Lion 4</strain>
        <strain evidence="1">Father</strain>
        <strain evidence="3">Mother</strain>
        <tissue evidence="1">Leaf</tissue>
    </source>
</reference>
<comment type="caution">
    <text evidence="1">The sequence shown here is derived from an EMBL/GenBank/DDBJ whole genome shotgun (WGS) entry which is preliminary data.</text>
</comment>
<accession>A0A7J6E957</accession>
<name>A0A7J6E957_CANSA</name>
<evidence type="ECO:0000313" key="5">
    <source>
        <dbReference type="Proteomes" id="UP000583929"/>
    </source>
</evidence>
<proteinExistence type="predicted"/>
<dbReference type="Proteomes" id="UP000525078">
    <property type="component" value="Unassembled WGS sequence"/>
</dbReference>
<keyword evidence="5" id="KW-1185">Reference proteome</keyword>
<dbReference type="EMBL" id="JAATIQ010000485">
    <property type="protein sequence ID" value="KAF4354219.1"/>
    <property type="molecule type" value="Genomic_DNA"/>
</dbReference>
<protein>
    <submittedName>
        <fullName evidence="1">Uncharacterized protein</fullName>
    </submittedName>
</protein>
<evidence type="ECO:0000313" key="3">
    <source>
        <dbReference type="EMBL" id="KAF4381945.1"/>
    </source>
</evidence>
<evidence type="ECO:0000313" key="2">
    <source>
        <dbReference type="EMBL" id="KAF4357239.1"/>
    </source>
</evidence>
<dbReference type="EMBL" id="JAATIQ010000410">
    <property type="protein sequence ID" value="KAF4357239.1"/>
    <property type="molecule type" value="Genomic_DNA"/>
</dbReference>
<evidence type="ECO:0000313" key="4">
    <source>
        <dbReference type="Proteomes" id="UP000525078"/>
    </source>
</evidence>
<evidence type="ECO:0000313" key="1">
    <source>
        <dbReference type="EMBL" id="KAF4354219.1"/>
    </source>
</evidence>
<dbReference type="Proteomes" id="UP000583929">
    <property type="component" value="Unassembled WGS sequence"/>
</dbReference>
<dbReference type="AlphaFoldDB" id="A0A7J6E957"/>
<gene>
    <name evidence="3" type="ORF">F8388_000639</name>
    <name evidence="1" type="ORF">G4B88_005664</name>
    <name evidence="2" type="ORF">G4B88_030405</name>
</gene>
<dbReference type="EMBL" id="JAATIP010000058">
    <property type="protein sequence ID" value="KAF4381945.1"/>
    <property type="molecule type" value="Genomic_DNA"/>
</dbReference>